<dbReference type="AlphaFoldDB" id="K9U496"/>
<accession>K9U496</accession>
<dbReference type="eggNOG" id="ENOG502Z8KU">
    <property type="taxonomic scope" value="Bacteria"/>
</dbReference>
<dbReference type="InParanoid" id="K9U496"/>
<dbReference type="KEGG" id="cthe:Chro_3822"/>
<protein>
    <submittedName>
        <fullName evidence="1">Uncharacterized protein</fullName>
    </submittedName>
</protein>
<sequence length="267" mass="28979">MNKLSHNCLPKCEFACDRNLMQALWNHRAIALLLLLLVGLTACSMTNSDGSKKGTKISEITERPNSQLIGKTVTISGEIEKVISPKAFIIEGDRFFNDPELLVVNLSGSPIVNDSNIQVTGTVRQFSKSEIEKQFNLKLTQELAAEFRGKPVLIAIALTLTPEPGEVAEEPAPFIDKNVTISGKVAEVITPNAFTLDDEELIGGKELLVVGATGGIDAGKTVRVTGKIRNFVAAEIEKDLNVKLEPELKARYEGRAAAIARSIQILE</sequence>
<dbReference type="Proteomes" id="UP000010384">
    <property type="component" value="Chromosome"/>
</dbReference>
<organism evidence="1 2">
    <name type="scientific">Chroococcidiopsis thermalis (strain PCC 7203)</name>
    <dbReference type="NCBI Taxonomy" id="251229"/>
    <lineage>
        <taxon>Bacteria</taxon>
        <taxon>Bacillati</taxon>
        <taxon>Cyanobacteriota</taxon>
        <taxon>Cyanophyceae</taxon>
        <taxon>Chroococcidiopsidales</taxon>
        <taxon>Chroococcidiopsidaceae</taxon>
        <taxon>Chroococcidiopsis</taxon>
    </lineage>
</organism>
<evidence type="ECO:0000313" key="2">
    <source>
        <dbReference type="Proteomes" id="UP000010384"/>
    </source>
</evidence>
<proteinExistence type="predicted"/>
<keyword evidence="2" id="KW-1185">Reference proteome</keyword>
<evidence type="ECO:0000313" key="1">
    <source>
        <dbReference type="EMBL" id="AFY89246.1"/>
    </source>
</evidence>
<gene>
    <name evidence="1" type="ORF">Chro_3822</name>
</gene>
<dbReference type="EMBL" id="CP003597">
    <property type="protein sequence ID" value="AFY89246.1"/>
    <property type="molecule type" value="Genomic_DNA"/>
</dbReference>
<reference evidence="1 2" key="1">
    <citation type="submission" date="2012-06" db="EMBL/GenBank/DDBJ databases">
        <title>Finished chromosome of genome of Chroococcidiopsis thermalis PCC 7203.</title>
        <authorList>
            <consortium name="US DOE Joint Genome Institute"/>
            <person name="Gugger M."/>
            <person name="Coursin T."/>
            <person name="Rippka R."/>
            <person name="Tandeau De Marsac N."/>
            <person name="Huntemann M."/>
            <person name="Wei C.-L."/>
            <person name="Han J."/>
            <person name="Detter J.C."/>
            <person name="Han C."/>
            <person name="Tapia R."/>
            <person name="Davenport K."/>
            <person name="Daligault H."/>
            <person name="Erkkila T."/>
            <person name="Gu W."/>
            <person name="Munk A.C.C."/>
            <person name="Teshima H."/>
            <person name="Xu Y."/>
            <person name="Chain P."/>
            <person name="Chen A."/>
            <person name="Krypides N."/>
            <person name="Mavromatis K."/>
            <person name="Markowitz V."/>
            <person name="Szeto E."/>
            <person name="Ivanova N."/>
            <person name="Mikhailova N."/>
            <person name="Ovchinnikova G."/>
            <person name="Pagani I."/>
            <person name="Pati A."/>
            <person name="Goodwin L."/>
            <person name="Peters L."/>
            <person name="Pitluck S."/>
            <person name="Woyke T."/>
            <person name="Kerfeld C."/>
        </authorList>
    </citation>
    <scope>NUCLEOTIDE SEQUENCE [LARGE SCALE GENOMIC DNA]</scope>
    <source>
        <strain evidence="1 2">PCC 7203</strain>
    </source>
</reference>
<dbReference type="HOGENOM" id="CLU_088169_0_0_3"/>
<dbReference type="RefSeq" id="WP_015155789.1">
    <property type="nucleotide sequence ID" value="NC_019695.1"/>
</dbReference>
<name>K9U496_CHRTP</name>